<gene>
    <name evidence="1" type="ORF">L201_004211</name>
</gene>
<dbReference type="GeneID" id="91094881"/>
<protein>
    <submittedName>
        <fullName evidence="1">Uncharacterized protein</fullName>
    </submittedName>
</protein>
<reference evidence="1 2" key="1">
    <citation type="submission" date="2024-01" db="EMBL/GenBank/DDBJ databases">
        <title>Comparative genomics of Cryptococcus and Kwoniella reveals pathogenesis evolution and contrasting modes of karyotype evolution via chromosome fusion or intercentromeric recombination.</title>
        <authorList>
            <person name="Coelho M.A."/>
            <person name="David-Palma M."/>
            <person name="Shea T."/>
            <person name="Bowers K."/>
            <person name="McGinley-Smith S."/>
            <person name="Mohammad A.W."/>
            <person name="Gnirke A."/>
            <person name="Yurkov A.M."/>
            <person name="Nowrousian M."/>
            <person name="Sun S."/>
            <person name="Cuomo C.A."/>
            <person name="Heitman J."/>
        </authorList>
    </citation>
    <scope>NUCLEOTIDE SEQUENCE [LARGE SCALE GENOMIC DNA]</scope>
    <source>
        <strain evidence="1 2">CBS 6074</strain>
    </source>
</reference>
<name>A0AAX4JV17_9TREE</name>
<dbReference type="EMBL" id="CP144102">
    <property type="protein sequence ID" value="WWC89290.1"/>
    <property type="molecule type" value="Genomic_DNA"/>
</dbReference>
<dbReference type="RefSeq" id="XP_066076053.1">
    <property type="nucleotide sequence ID" value="XM_066219956.1"/>
</dbReference>
<evidence type="ECO:0000313" key="1">
    <source>
        <dbReference type="EMBL" id="WWC89290.1"/>
    </source>
</evidence>
<dbReference type="Proteomes" id="UP001355207">
    <property type="component" value="Chromosome 5"/>
</dbReference>
<proteinExistence type="predicted"/>
<sequence length="148" mass="16214">MSLRSISTVTKTLAGPSRLRSNGQIIRKYATQSNGSQQNQTIGEMLNRRAFAAAWRALSPNQKMIFGGLVGLGAFIEYSLLDKFVLGPVKLKKEEEKRAQMERNLGINNNMDASGNGTITNGGNGQEVFLEINSDKFSTNIGVFFPLL</sequence>
<evidence type="ECO:0000313" key="2">
    <source>
        <dbReference type="Proteomes" id="UP001355207"/>
    </source>
</evidence>
<keyword evidence="2" id="KW-1185">Reference proteome</keyword>
<dbReference type="AlphaFoldDB" id="A0AAX4JV17"/>
<organism evidence="1 2">
    <name type="scientific">Kwoniella dendrophila CBS 6074</name>
    <dbReference type="NCBI Taxonomy" id="1295534"/>
    <lineage>
        <taxon>Eukaryota</taxon>
        <taxon>Fungi</taxon>
        <taxon>Dikarya</taxon>
        <taxon>Basidiomycota</taxon>
        <taxon>Agaricomycotina</taxon>
        <taxon>Tremellomycetes</taxon>
        <taxon>Tremellales</taxon>
        <taxon>Cryptococcaceae</taxon>
        <taxon>Kwoniella</taxon>
    </lineage>
</organism>
<accession>A0AAX4JV17</accession>